<dbReference type="GO" id="GO:0003777">
    <property type="term" value="F:microtubule motor activity"/>
    <property type="evidence" value="ECO:0007669"/>
    <property type="project" value="InterPro"/>
</dbReference>
<evidence type="ECO:0000256" key="6">
    <source>
        <dbReference type="SAM" id="MobiDB-lite"/>
    </source>
</evidence>
<dbReference type="InterPro" id="IPR036961">
    <property type="entry name" value="Kinesin_motor_dom_sf"/>
</dbReference>
<dbReference type="Gene3D" id="3.40.850.10">
    <property type="entry name" value="Kinesin motor domain"/>
    <property type="match status" value="1"/>
</dbReference>
<reference evidence="9" key="1">
    <citation type="submission" date="2021-01" db="EMBL/GenBank/DDBJ databases">
        <title>Caligus Genome Assembly.</title>
        <authorList>
            <person name="Gallardo-Escarate C."/>
        </authorList>
    </citation>
    <scope>NUCLEOTIDE SEQUENCE [LARGE SCALE GENOMIC DNA]</scope>
</reference>
<evidence type="ECO:0000256" key="3">
    <source>
        <dbReference type="ARBA" id="ARBA00022840"/>
    </source>
</evidence>
<dbReference type="GO" id="GO:0005524">
    <property type="term" value="F:ATP binding"/>
    <property type="evidence" value="ECO:0007669"/>
    <property type="project" value="UniProtKB-UniRule"/>
</dbReference>
<feature type="domain" description="Kinesin motor" evidence="7">
    <location>
        <begin position="14"/>
        <end position="336"/>
    </location>
</feature>
<feature type="region of interest" description="Disordered" evidence="6">
    <location>
        <begin position="409"/>
        <end position="456"/>
    </location>
</feature>
<dbReference type="InterPro" id="IPR027640">
    <property type="entry name" value="Kinesin-like_fam"/>
</dbReference>
<feature type="non-terminal residue" evidence="8">
    <location>
        <position position="1"/>
    </location>
</feature>
<evidence type="ECO:0000313" key="9">
    <source>
        <dbReference type="Proteomes" id="UP000595437"/>
    </source>
</evidence>
<keyword evidence="3 5" id="KW-0067">ATP-binding</keyword>
<dbReference type="GO" id="GO:0008017">
    <property type="term" value="F:microtubule binding"/>
    <property type="evidence" value="ECO:0007669"/>
    <property type="project" value="InterPro"/>
</dbReference>
<comment type="subcellular location">
    <subcellularLocation>
        <location evidence="1">Cytoplasm</location>
        <location evidence="1">Cytoskeleton</location>
    </subcellularLocation>
</comment>
<dbReference type="EMBL" id="CP045892">
    <property type="protein sequence ID" value="QQP52614.1"/>
    <property type="molecule type" value="Genomic_DNA"/>
</dbReference>
<dbReference type="Proteomes" id="UP000595437">
    <property type="component" value="Chromosome 3"/>
</dbReference>
<dbReference type="PROSITE" id="PS50067">
    <property type="entry name" value="KINESIN_MOTOR_2"/>
    <property type="match status" value="1"/>
</dbReference>
<keyword evidence="4" id="KW-0206">Cytoskeleton</keyword>
<evidence type="ECO:0000256" key="1">
    <source>
        <dbReference type="ARBA" id="ARBA00004245"/>
    </source>
</evidence>
<dbReference type="GO" id="GO:0007018">
    <property type="term" value="P:microtubule-based movement"/>
    <property type="evidence" value="ECO:0007669"/>
    <property type="project" value="InterPro"/>
</dbReference>
<feature type="compositionally biased region" description="Low complexity" evidence="6">
    <location>
        <begin position="441"/>
        <end position="456"/>
    </location>
</feature>
<evidence type="ECO:0000256" key="5">
    <source>
        <dbReference type="PROSITE-ProRule" id="PRU00283"/>
    </source>
</evidence>
<dbReference type="PANTHER" id="PTHR21608">
    <property type="entry name" value="KINESIN-LIKE PROTEIN CG14535"/>
    <property type="match status" value="1"/>
</dbReference>
<dbReference type="InterPro" id="IPR027417">
    <property type="entry name" value="P-loop_NTPase"/>
</dbReference>
<feature type="compositionally biased region" description="Basic residues" evidence="6">
    <location>
        <begin position="342"/>
        <end position="353"/>
    </location>
</feature>
<accession>A0A7T8KAV0</accession>
<feature type="region of interest" description="Disordered" evidence="6">
    <location>
        <begin position="342"/>
        <end position="375"/>
    </location>
</feature>
<evidence type="ECO:0000313" key="8">
    <source>
        <dbReference type="EMBL" id="QQP52614.1"/>
    </source>
</evidence>
<proteinExistence type="inferred from homology"/>
<dbReference type="PANTHER" id="PTHR21608:SF7">
    <property type="entry name" value="KINESIN-LIKE PROTEIN CG14535"/>
    <property type="match status" value="1"/>
</dbReference>
<keyword evidence="9" id="KW-1185">Reference proteome</keyword>
<keyword evidence="5" id="KW-0505">Motor protein</keyword>
<dbReference type="GO" id="GO:0015630">
    <property type="term" value="C:microtubule cytoskeleton"/>
    <property type="evidence" value="ECO:0007669"/>
    <property type="project" value="UniProtKB-ARBA"/>
</dbReference>
<feature type="binding site" evidence="5">
    <location>
        <begin position="103"/>
        <end position="110"/>
    </location>
    <ligand>
        <name>ATP</name>
        <dbReference type="ChEBI" id="CHEBI:30616"/>
    </ligand>
</feature>
<organism evidence="8 9">
    <name type="scientific">Caligus rogercresseyi</name>
    <name type="common">Sea louse</name>
    <dbReference type="NCBI Taxonomy" id="217165"/>
    <lineage>
        <taxon>Eukaryota</taxon>
        <taxon>Metazoa</taxon>
        <taxon>Ecdysozoa</taxon>
        <taxon>Arthropoda</taxon>
        <taxon>Crustacea</taxon>
        <taxon>Multicrustacea</taxon>
        <taxon>Hexanauplia</taxon>
        <taxon>Copepoda</taxon>
        <taxon>Siphonostomatoida</taxon>
        <taxon>Caligidae</taxon>
        <taxon>Caligus</taxon>
    </lineage>
</organism>
<evidence type="ECO:0000256" key="4">
    <source>
        <dbReference type="ARBA" id="ARBA00023212"/>
    </source>
</evidence>
<gene>
    <name evidence="8" type="ORF">FKW44_004816</name>
</gene>
<evidence type="ECO:0000256" key="2">
    <source>
        <dbReference type="ARBA" id="ARBA00022741"/>
    </source>
</evidence>
<protein>
    <recommendedName>
        <fullName evidence="7">Kinesin motor domain-containing protein</fullName>
    </recommendedName>
</protein>
<dbReference type="AlphaFoldDB" id="A0A7T8KAV0"/>
<dbReference type="Pfam" id="PF00225">
    <property type="entry name" value="Kinesin"/>
    <property type="match status" value="1"/>
</dbReference>
<dbReference type="InterPro" id="IPR001752">
    <property type="entry name" value="Kinesin_motor_dom"/>
</dbReference>
<dbReference type="OrthoDB" id="6381817at2759"/>
<feature type="compositionally biased region" description="Low complexity" evidence="6">
    <location>
        <begin position="356"/>
        <end position="375"/>
    </location>
</feature>
<feature type="non-terminal residue" evidence="8">
    <location>
        <position position="456"/>
    </location>
</feature>
<keyword evidence="4" id="KW-0963">Cytoplasm</keyword>
<dbReference type="SUPFAM" id="SSF52540">
    <property type="entry name" value="P-loop containing nucleoside triphosphate hydrolases"/>
    <property type="match status" value="1"/>
</dbReference>
<dbReference type="SMART" id="SM00129">
    <property type="entry name" value="KISc"/>
    <property type="match status" value="1"/>
</dbReference>
<sequence length="456" mass="50026">RLESNPEEEETNGRIKILLRVAPGPQHENFFILDKRKRQITLYDPSSSFLRNQNNPSSGAPKMFAFDGVFAATDPQEEVSSLALSDAIHSVMNGRDASVFCFGHANLGKSRTMIGSDECSKDLGIIPTAIAWLYRAVKERKAKSGARFSLRVSALEILSGPESIKDLLASYESVNDGASPGIYLTHQTSHLANISELRAASPEKAAFYFDAALASRTQGERSHFLFTIYLYQYTMDNSNYTGGRSRLHLIDFGSCDRTRSNPQGGITLSGLGNAILGIFNGQKHLPHRESKVTQVLKECLGSHLSNATVIAHVSSEPSHYSETLHTVSVSSRLHRVRRRRIKTNSRVKSRSRLHQGSSSELTTSGTSTNVSSSDFSCDTVVYRGSDSSGTDNEHPPNILYGVRSLRHHHSAPNSLKGSYDDIPRPRRRVSGSKILTNGAISPRHNSSSPSPSSNRT</sequence>
<name>A0A7T8KAV0_CALRO</name>
<comment type="similarity">
    <text evidence="5">Belongs to the TRAFAC class myosin-kinesin ATPase superfamily. Kinesin family.</text>
</comment>
<evidence type="ECO:0000259" key="7">
    <source>
        <dbReference type="PROSITE" id="PS50067"/>
    </source>
</evidence>
<keyword evidence="2 5" id="KW-0547">Nucleotide-binding</keyword>
<dbReference type="PRINTS" id="PR00380">
    <property type="entry name" value="KINESINHEAVY"/>
</dbReference>